<feature type="domain" description="Activator of Hsp90 ATPase homologue 1/2-like C-terminal" evidence="2">
    <location>
        <begin position="22"/>
        <end position="143"/>
    </location>
</feature>
<dbReference type="Pfam" id="PF08327">
    <property type="entry name" value="AHSA1"/>
    <property type="match status" value="1"/>
</dbReference>
<name>A0ABS7GYQ8_9HYPH</name>
<dbReference type="SUPFAM" id="SSF55961">
    <property type="entry name" value="Bet v1-like"/>
    <property type="match status" value="1"/>
</dbReference>
<dbReference type="Gene3D" id="3.30.530.20">
    <property type="match status" value="1"/>
</dbReference>
<evidence type="ECO:0000256" key="1">
    <source>
        <dbReference type="ARBA" id="ARBA00006817"/>
    </source>
</evidence>
<evidence type="ECO:0000313" key="4">
    <source>
        <dbReference type="Proteomes" id="UP000717752"/>
    </source>
</evidence>
<gene>
    <name evidence="3" type="ORF">JNB85_19995</name>
</gene>
<protein>
    <submittedName>
        <fullName evidence="3">SRPBCC domain-containing protein</fullName>
    </submittedName>
</protein>
<dbReference type="RefSeq" id="WP_220336050.1">
    <property type="nucleotide sequence ID" value="NZ_JAEUAK010000008.1"/>
</dbReference>
<dbReference type="InterPro" id="IPR013538">
    <property type="entry name" value="ASHA1/2-like_C"/>
</dbReference>
<proteinExistence type="inferred from homology"/>
<dbReference type="Proteomes" id="UP000717752">
    <property type="component" value="Unassembled WGS sequence"/>
</dbReference>
<dbReference type="EMBL" id="JAEUAK010000008">
    <property type="protein sequence ID" value="MBW9054686.1"/>
    <property type="molecule type" value="Genomic_DNA"/>
</dbReference>
<comment type="caution">
    <text evidence="3">The sequence shown here is derived from an EMBL/GenBank/DDBJ whole genome shotgun (WGS) entry which is preliminary data.</text>
</comment>
<comment type="similarity">
    <text evidence="1">Belongs to the AHA1 family.</text>
</comment>
<evidence type="ECO:0000259" key="2">
    <source>
        <dbReference type="Pfam" id="PF08327"/>
    </source>
</evidence>
<evidence type="ECO:0000313" key="3">
    <source>
        <dbReference type="EMBL" id="MBW9054686.1"/>
    </source>
</evidence>
<accession>A0ABS7GYQ8</accession>
<sequence>MKNPKQVHETIVIERLLPNCRDHVWSAWALIEKKKAWFGQGMTKMEFRPGGAEHLTNVSDMGTHTNETRYFEIADRERIVFAYSMALNGRIHSVSLATVVFADHGGGTRLTYTEQMCVIPPSDGAEGRKHGWTALLKSLEEFLASDTMMSA</sequence>
<organism evidence="3 4">
    <name type="scientific">Rhizobium mesosinicum</name>
    <dbReference type="NCBI Taxonomy" id="335017"/>
    <lineage>
        <taxon>Bacteria</taxon>
        <taxon>Pseudomonadati</taxon>
        <taxon>Pseudomonadota</taxon>
        <taxon>Alphaproteobacteria</taxon>
        <taxon>Hyphomicrobiales</taxon>
        <taxon>Rhizobiaceae</taxon>
        <taxon>Rhizobium/Agrobacterium group</taxon>
        <taxon>Rhizobium</taxon>
    </lineage>
</organism>
<dbReference type="InterPro" id="IPR023393">
    <property type="entry name" value="START-like_dom_sf"/>
</dbReference>
<reference evidence="3 4" key="1">
    <citation type="journal article" date="2021" name="MBio">
        <title>Poor Competitiveness of Bradyrhizobium in Pigeon Pea Root Colonization in Indian Soils.</title>
        <authorList>
            <person name="Chalasani D."/>
            <person name="Basu A."/>
            <person name="Pullabhotla S.V.S.R.N."/>
            <person name="Jorrin B."/>
            <person name="Neal A.L."/>
            <person name="Poole P.S."/>
            <person name="Podile A.R."/>
            <person name="Tkacz A."/>
        </authorList>
    </citation>
    <scope>NUCLEOTIDE SEQUENCE [LARGE SCALE GENOMIC DNA]</scope>
    <source>
        <strain evidence="3 4">HU56</strain>
    </source>
</reference>
<keyword evidence="4" id="KW-1185">Reference proteome</keyword>